<keyword evidence="3" id="KW-0808">Transferase</keyword>
<keyword evidence="5" id="KW-1185">Reference proteome</keyword>
<evidence type="ECO:0000313" key="2">
    <source>
        <dbReference type="EMBL" id="MUG67703.1"/>
    </source>
</evidence>
<dbReference type="AlphaFoldDB" id="A0A268EL74"/>
<organism evidence="3 4">
    <name type="scientific">Paenibacillus campinasensis</name>
    <dbReference type="NCBI Taxonomy" id="66347"/>
    <lineage>
        <taxon>Bacteria</taxon>
        <taxon>Bacillati</taxon>
        <taxon>Bacillota</taxon>
        <taxon>Bacilli</taxon>
        <taxon>Bacillales</taxon>
        <taxon>Paenibacillaceae</taxon>
        <taxon>Paenibacillus</taxon>
    </lineage>
</organism>
<dbReference type="Pfam" id="PF00535">
    <property type="entry name" value="Glycos_transf_2"/>
    <property type="match status" value="1"/>
</dbReference>
<reference evidence="2 5" key="2">
    <citation type="submission" date="2019-11" db="EMBL/GenBank/DDBJ databases">
        <title>Draft genome sequences of five Paenibacillus species of dairy origin.</title>
        <authorList>
            <person name="Olajide A.M."/>
            <person name="Chen S."/>
            <person name="Lapointe G."/>
        </authorList>
    </citation>
    <scope>NUCLEOTIDE SEQUENCE [LARGE SCALE GENOMIC DNA]</scope>
    <source>
        <strain evidence="2 5">3CS1</strain>
    </source>
</reference>
<dbReference type="PANTHER" id="PTHR48090">
    <property type="entry name" value="UNDECAPRENYL-PHOSPHATE 4-DEOXY-4-FORMAMIDO-L-ARABINOSE TRANSFERASE-RELATED"/>
    <property type="match status" value="1"/>
</dbReference>
<dbReference type="GO" id="GO:0016740">
    <property type="term" value="F:transferase activity"/>
    <property type="evidence" value="ECO:0007669"/>
    <property type="project" value="UniProtKB-KW"/>
</dbReference>
<dbReference type="SUPFAM" id="SSF53448">
    <property type="entry name" value="Nucleotide-diphospho-sugar transferases"/>
    <property type="match status" value="1"/>
</dbReference>
<dbReference type="OrthoDB" id="2902148at2"/>
<evidence type="ECO:0000313" key="5">
    <source>
        <dbReference type="Proteomes" id="UP000435177"/>
    </source>
</evidence>
<feature type="domain" description="Glycosyltransferase 2-like" evidence="1">
    <location>
        <begin position="17"/>
        <end position="121"/>
    </location>
</feature>
<evidence type="ECO:0000313" key="3">
    <source>
        <dbReference type="EMBL" id="PAD73871.1"/>
    </source>
</evidence>
<dbReference type="EMBL" id="NPBY01000061">
    <property type="protein sequence ID" value="PAD73871.1"/>
    <property type="molecule type" value="Genomic_DNA"/>
</dbReference>
<gene>
    <name evidence="3" type="ORF">CHH67_18710</name>
    <name evidence="2" type="ORF">GNP94_17065</name>
</gene>
<evidence type="ECO:0000259" key="1">
    <source>
        <dbReference type="Pfam" id="PF00535"/>
    </source>
</evidence>
<reference evidence="3 4" key="1">
    <citation type="submission" date="2017-07" db="EMBL/GenBank/DDBJ databases">
        <title>Isolation and whole genome analysis of endospore-forming bacteria from heroin.</title>
        <authorList>
            <person name="Kalinowski J."/>
            <person name="Ahrens B."/>
            <person name="Al-Dilaimi A."/>
            <person name="Winkler A."/>
            <person name="Wibberg D."/>
            <person name="Schleenbecker U."/>
            <person name="Ruckert C."/>
            <person name="Wolfel R."/>
            <person name="Grass G."/>
        </authorList>
    </citation>
    <scope>NUCLEOTIDE SEQUENCE [LARGE SCALE GENOMIC DNA]</scope>
    <source>
        <strain evidence="3 4">7537-G1</strain>
    </source>
</reference>
<evidence type="ECO:0000313" key="4">
    <source>
        <dbReference type="Proteomes" id="UP000215596"/>
    </source>
</evidence>
<dbReference type="InterPro" id="IPR029044">
    <property type="entry name" value="Nucleotide-diphossugar_trans"/>
</dbReference>
<name>A0A268EL74_9BACL</name>
<dbReference type="EMBL" id="WOAA01000017">
    <property type="protein sequence ID" value="MUG67703.1"/>
    <property type="molecule type" value="Genomic_DNA"/>
</dbReference>
<dbReference type="RefSeq" id="WP_095266762.1">
    <property type="nucleotide sequence ID" value="NZ_NPBY01000061.1"/>
</dbReference>
<comment type="caution">
    <text evidence="3">The sequence shown here is derived from an EMBL/GenBank/DDBJ whole genome shotgun (WGS) entry which is preliminary data.</text>
</comment>
<sequence length="252" mass="27070">MREEPVSIRNHPDPLVSVVVPAMNEAERIGAVLAQAGAVHPQSEVIVVANGCRDQTETIAARMGARVLSFPEPLGHDVGRSIGAREAKGGIILFIDSDMVISAEELKPFVYAVQSGVDVALNNYNGPIHRQPVHRVILAKFTLNSMLGRSDLMGASMTAIPHALSRKALEVMGAEALSVPPKAMVTAVCRGLRVETVHSVEVGKRNPGRSAGADPLERLVLGDHLEALYELAMQRGPRGGFSDGERRRDLVR</sequence>
<dbReference type="Proteomes" id="UP000435177">
    <property type="component" value="Unassembled WGS sequence"/>
</dbReference>
<proteinExistence type="predicted"/>
<dbReference type="InterPro" id="IPR050256">
    <property type="entry name" value="Glycosyltransferase_2"/>
</dbReference>
<protein>
    <submittedName>
        <fullName evidence="3">Glycosyl transferase</fullName>
    </submittedName>
    <submittedName>
        <fullName evidence="2">Glycosyltransferase</fullName>
    </submittedName>
</protein>
<dbReference type="Gene3D" id="3.90.550.10">
    <property type="entry name" value="Spore Coat Polysaccharide Biosynthesis Protein SpsA, Chain A"/>
    <property type="match status" value="1"/>
</dbReference>
<dbReference type="Proteomes" id="UP000215596">
    <property type="component" value="Unassembled WGS sequence"/>
</dbReference>
<dbReference type="PANTHER" id="PTHR48090:SF6">
    <property type="entry name" value="SLR5056 PROTEIN"/>
    <property type="match status" value="1"/>
</dbReference>
<accession>A0A268EL74</accession>
<dbReference type="InterPro" id="IPR001173">
    <property type="entry name" value="Glyco_trans_2-like"/>
</dbReference>